<dbReference type="InterPro" id="IPR002404">
    <property type="entry name" value="IRS_PTB"/>
</dbReference>
<dbReference type="Pfam" id="PF00063">
    <property type="entry name" value="Myosin_head"/>
    <property type="match status" value="2"/>
</dbReference>
<dbReference type="EMBL" id="JAKKPZ010000010">
    <property type="protein sequence ID" value="KAI1716481.1"/>
    <property type="molecule type" value="Genomic_DNA"/>
</dbReference>
<dbReference type="InterPro" id="IPR014352">
    <property type="entry name" value="FERM/acyl-CoA-bd_prot_sf"/>
</dbReference>
<dbReference type="Pfam" id="PF21989">
    <property type="entry name" value="RA_2"/>
    <property type="match status" value="1"/>
</dbReference>
<gene>
    <name evidence="18" type="ORF">DdX_07537</name>
</gene>
<accession>A0AAD4N8U5</accession>
<dbReference type="InterPro" id="IPR000048">
    <property type="entry name" value="IQ_motif_EF-hand-BS"/>
</dbReference>
<evidence type="ECO:0000256" key="7">
    <source>
        <dbReference type="ARBA" id="ARBA00022840"/>
    </source>
</evidence>
<dbReference type="InterPro" id="IPR011993">
    <property type="entry name" value="PH-like_dom_sf"/>
</dbReference>
<dbReference type="CDD" id="cd17092">
    <property type="entry name" value="FERM1_F1_Myosin-VII"/>
    <property type="match status" value="1"/>
</dbReference>
<comment type="similarity">
    <text evidence="2 12">Belongs to the TRAFAC class myosin-kinesin ATPase superfamily. Myosin family.</text>
</comment>
<dbReference type="InterPro" id="IPR041793">
    <property type="entry name" value="MyoVII_FERM_C1"/>
</dbReference>
<dbReference type="PANTHER" id="PTHR22692:SF26">
    <property type="entry name" value="SH3 DOMAIN-CONTAINING PROTEIN"/>
    <property type="match status" value="1"/>
</dbReference>
<dbReference type="PROSITE" id="PS50002">
    <property type="entry name" value="SH3"/>
    <property type="match status" value="1"/>
</dbReference>
<dbReference type="InterPro" id="IPR036961">
    <property type="entry name" value="Kinesin_motor_dom_sf"/>
</dbReference>
<evidence type="ECO:0000313" key="18">
    <source>
        <dbReference type="EMBL" id="KAI1716481.1"/>
    </source>
</evidence>
<dbReference type="Gene3D" id="1.20.80.10">
    <property type="match status" value="2"/>
</dbReference>
<dbReference type="Gene3D" id="1.20.5.4820">
    <property type="match status" value="1"/>
</dbReference>
<evidence type="ECO:0000259" key="15">
    <source>
        <dbReference type="PROSITE" id="PS50057"/>
    </source>
</evidence>
<dbReference type="PANTHER" id="PTHR22692">
    <property type="entry name" value="MYOSIN VII, XV"/>
    <property type="match status" value="1"/>
</dbReference>
<dbReference type="Proteomes" id="UP001201812">
    <property type="component" value="Unassembled WGS sequence"/>
</dbReference>
<feature type="domain" description="Myosin motor" evidence="17">
    <location>
        <begin position="66"/>
        <end position="687"/>
    </location>
</feature>
<dbReference type="InterPro" id="IPR000299">
    <property type="entry name" value="FERM_domain"/>
</dbReference>
<dbReference type="Gene3D" id="1.25.40.530">
    <property type="entry name" value="MyTH4 domain"/>
    <property type="match status" value="1"/>
</dbReference>
<proteinExistence type="inferred from homology"/>
<dbReference type="Gene3D" id="3.10.20.90">
    <property type="entry name" value="Phosphatidylinositol 3-kinase Catalytic Subunit, Chain A, domain 1"/>
    <property type="match status" value="2"/>
</dbReference>
<dbReference type="InterPro" id="IPR041794">
    <property type="entry name" value="MyoVII_FERM_C2"/>
</dbReference>
<dbReference type="InterPro" id="IPR038185">
    <property type="entry name" value="MyTH4_dom_sf"/>
</dbReference>
<dbReference type="InterPro" id="IPR051567">
    <property type="entry name" value="Unconventional_Myosin_ATPase"/>
</dbReference>
<dbReference type="InterPro" id="IPR029071">
    <property type="entry name" value="Ubiquitin-like_domsf"/>
</dbReference>
<evidence type="ECO:0000259" key="16">
    <source>
        <dbReference type="PROSITE" id="PS51016"/>
    </source>
</evidence>
<feature type="domain" description="FERM" evidence="15">
    <location>
        <begin position="1582"/>
        <end position="1888"/>
    </location>
</feature>
<evidence type="ECO:0000256" key="6">
    <source>
        <dbReference type="ARBA" id="ARBA00022741"/>
    </source>
</evidence>
<dbReference type="Pfam" id="PF02174">
    <property type="entry name" value="IRS"/>
    <property type="match status" value="1"/>
</dbReference>
<dbReference type="CDD" id="cd13198">
    <property type="entry name" value="FERM_C1_MyoVII"/>
    <property type="match status" value="1"/>
</dbReference>
<dbReference type="Pfam" id="PF21998">
    <property type="entry name" value="FERM_C1_MyoVII"/>
    <property type="match status" value="1"/>
</dbReference>
<dbReference type="Gene3D" id="2.30.30.40">
    <property type="entry name" value="SH3 Domains"/>
    <property type="match status" value="1"/>
</dbReference>
<dbReference type="Gene3D" id="1.20.58.530">
    <property type="match status" value="1"/>
</dbReference>
<keyword evidence="6 12" id="KW-0547">Nucleotide-binding</keyword>
<keyword evidence="5" id="KW-0677">Repeat</keyword>
<evidence type="ECO:0000256" key="1">
    <source>
        <dbReference type="ARBA" id="ARBA00004496"/>
    </source>
</evidence>
<dbReference type="PROSITE" id="PS51456">
    <property type="entry name" value="MYOSIN_MOTOR"/>
    <property type="match status" value="1"/>
</dbReference>
<evidence type="ECO:0000313" key="19">
    <source>
        <dbReference type="Proteomes" id="UP001201812"/>
    </source>
</evidence>
<dbReference type="PROSITE" id="PS51016">
    <property type="entry name" value="MYTH4"/>
    <property type="match status" value="1"/>
</dbReference>
<keyword evidence="8 12" id="KW-0518">Myosin</keyword>
<dbReference type="Pfam" id="PF24123">
    <property type="entry name" value="Myosin_VII_N"/>
    <property type="match status" value="1"/>
</dbReference>
<dbReference type="GO" id="GO:0005524">
    <property type="term" value="F:ATP binding"/>
    <property type="evidence" value="ECO:0007669"/>
    <property type="project" value="UniProtKB-UniRule"/>
</dbReference>
<feature type="domain" description="MyTH4" evidence="16">
    <location>
        <begin position="882"/>
        <end position="1119"/>
    </location>
</feature>
<dbReference type="InterPro" id="IPR027417">
    <property type="entry name" value="P-loop_NTPase"/>
</dbReference>
<organism evidence="18 19">
    <name type="scientific">Ditylenchus destructor</name>
    <dbReference type="NCBI Taxonomy" id="166010"/>
    <lineage>
        <taxon>Eukaryota</taxon>
        <taxon>Metazoa</taxon>
        <taxon>Ecdysozoa</taxon>
        <taxon>Nematoda</taxon>
        <taxon>Chromadorea</taxon>
        <taxon>Rhabditida</taxon>
        <taxon>Tylenchina</taxon>
        <taxon>Tylenchomorpha</taxon>
        <taxon>Sphaerularioidea</taxon>
        <taxon>Anguinidae</taxon>
        <taxon>Anguininae</taxon>
        <taxon>Ditylenchus</taxon>
    </lineage>
</organism>
<feature type="region of interest" description="Actin-binding" evidence="12">
    <location>
        <begin position="564"/>
        <end position="586"/>
    </location>
</feature>
<sequence>MVYINKGDFLWVEAVGHGPNRASPMAIGARVLRLQDSHIVILDDEGNERRLNADQRIRIMHPTSIQGVEDMIQLSDLHEASILRNLFIRFKEKLIYTYTGNILVALNPYRDLAIYTPDHVRLYRNRRFGVLPPHIFAMADNAYENMRSSKNPQCIIITGESGAGKTESAKLVLKFLATISGQHSCVEQQILESNPIMEAFGNAKTIRNNNSSRFGKFIDLQFNSSGAIVNAKIEQYLLEKSRIVSHAPGEQNYHVFYSLLAGLDNHEKRELELRSPADYHLLTQKRNNFHQPETPEGIPGFAEIRGAMKVLMFKEAEISSIVKILAALLHIGNIGYEVSDDNTVQISDTVCLTRVANILQVNPNDVADSLTGKTMLAKGERIRLYFDACQALDARDAFIKGIYGRLFDYIIRRINETIYKPQKKSVETTSIGVLDIYGFESMPHNSFEQLCINYANERLQRINWHRIDYVDNHPVLEMIAMQPMSILNVIDDESIFPQATDHTLLHKLHSNHSRNEQHYFGMDHHALVQSSSLKLLRRIFEEPEPAANVSRAKQTLLSRFRRSLDALMGQLEIRQPYFIRCFKSNNVKEPTMFDFSTVMTQLRYSGMLDTCRIRKMGYPVRHDFVSFVNRYRVFLPNLHPTQKIRDWVQAAQFICNKMLPPNTDYQLGQTKVFLRESHDALLEQQLQKAIVHYAKVVQRTVRGWIARRHFQRLRWAAIVFQKNWRTHVQRNAYKKILLGVARLQSIVRSHQLVAHFTRLKSIVIQFQAYCRGALLRIELNSAQSPSDRRAIMIARASNNEGIYTTTHTPPPIQDSDIDEFFDFLREDEYDRTSDYSTLSSNGESFLHRNSSSDYDNWPEDVSVFQFRKFAAIHFQDHVSPTYVKKNLSRSLLQHNDLRDETAALEIWLCICRLMGDLPDPKSSEDSKPVQNQTSNSVMERLYASLKRSQASDQYTHRTRKTTDYQQETIMSNAISHDSLYSTGTKLLTEKAASYVRTTNGMTRIHRLPENMHTLDKLHYIIGHGILRPSLRDEIFCQICKQLTNNPSASSTARGWILLSLCVGCYVPSSAFLNYLRSFIREFRHAADKNNIYVENRLKRTTKNGTRHQPPTYFELMAVKSSKPIVLGVTLMDGSVLPFKADSATTSRELVSQLSEKLGLKDTFGFSLYIAMDMDKVTSLGCADTHVMDAIAQCEQLARGKGTSRERCPWRLFFRKEIFASWHDPLGDKVSTNLIYEQTVRGVRFGEYRCLKDDDLASIIAQQYFVEHQGAPVSVIELEELLTKYLPESELEGGGHLHLEKWLQLILYTYRKKFSKEKKTCIESVKAEVVSFAKQRWPLLFSRFFEATRFCGPSLVNTEVVIAINSDGVFILSNEDDILLDFSYCEIRHVRCNKSSHGAPGLRSLTLLTVKNDEHVFLTRSPAEDLQELIAYFMDGLKRRSKYVLVLKANERNDESLECKKGDLLILGENFEQEIAKNEPFIYAENTRTGLRGKVNSKFVHVLPTMTKPSVDIVNIICDQNHEPSTSEEKSNAIVPFNPYYPTAYKPHTLENFAEENFHSEDSATPTESVDAGSISDSPPLWAHSRETLRRPLLKRLDGKQEPNAEALLSYAYIQAYMGDQAPPSPPTKMHLVISMPDDEFFFDFIHQITDWALHNGSQSSRGRANPTFPSYQVFYMRKLWINVQPGDDLVADLLFHYHQELPKYLRGYHNVSRRDAVHIAALILRAQTRDDKQPPFQQFQHIVHDVVPKDLAKVHSASEWKKLIFADYEKLTARNSAEAKVEFLKCIAKYPTFGSAFFEVKQSADPTLASRVIVSINRNGINLYNQDNKEHIVTYPFTVINNWTSGNTYFHLTLGSLIKGNRLLFETPLGYKMDDLLTSYIRVLLSNVDRSTNGHLENGYSN</sequence>
<dbReference type="Gene3D" id="2.30.29.30">
    <property type="entry name" value="Pleckstrin-homology domain (PH domain)/Phosphotyrosine-binding domain (PTB)"/>
    <property type="match status" value="2"/>
</dbReference>
<keyword evidence="7 12" id="KW-0067">ATP-binding</keyword>
<keyword evidence="19" id="KW-1185">Reference proteome</keyword>
<dbReference type="SMART" id="SM00015">
    <property type="entry name" value="IQ"/>
    <property type="match status" value="3"/>
</dbReference>
<dbReference type="Gene3D" id="1.20.120.720">
    <property type="entry name" value="Myosin VI head, motor domain, U50 subdomain"/>
    <property type="match status" value="1"/>
</dbReference>
<dbReference type="PROSITE" id="PS50096">
    <property type="entry name" value="IQ"/>
    <property type="match status" value="3"/>
</dbReference>
<dbReference type="CDD" id="cd13199">
    <property type="entry name" value="FERM_C2_MyoVII"/>
    <property type="match status" value="1"/>
</dbReference>
<keyword evidence="10 12" id="KW-0009">Actin-binding</keyword>
<dbReference type="InterPro" id="IPR000857">
    <property type="entry name" value="MyTH4_dom"/>
</dbReference>
<keyword evidence="9 12" id="KW-0505">Motor protein</keyword>
<evidence type="ECO:0000256" key="11">
    <source>
        <dbReference type="PROSITE-ProRule" id="PRU00192"/>
    </source>
</evidence>
<dbReference type="GO" id="GO:0016459">
    <property type="term" value="C:myosin complex"/>
    <property type="evidence" value="ECO:0007669"/>
    <property type="project" value="UniProtKB-KW"/>
</dbReference>
<reference evidence="18" key="1">
    <citation type="submission" date="2022-01" db="EMBL/GenBank/DDBJ databases">
        <title>Genome Sequence Resource for Two Populations of Ditylenchus destructor, the Migratory Endoparasitic Phytonematode.</title>
        <authorList>
            <person name="Zhang H."/>
            <person name="Lin R."/>
            <person name="Xie B."/>
        </authorList>
    </citation>
    <scope>NUCLEOTIDE SEQUENCE</scope>
    <source>
        <strain evidence="18">BazhouSP</strain>
    </source>
</reference>
<feature type="region of interest" description="Disordered" evidence="13">
    <location>
        <begin position="1559"/>
        <end position="1581"/>
    </location>
</feature>
<dbReference type="PRINTS" id="PR00193">
    <property type="entry name" value="MYOSINHEAVY"/>
</dbReference>
<dbReference type="Gene3D" id="1.10.10.820">
    <property type="match status" value="1"/>
</dbReference>
<dbReference type="SUPFAM" id="SSF47031">
    <property type="entry name" value="Second domain of FERM"/>
    <property type="match status" value="2"/>
</dbReference>
<dbReference type="InterPro" id="IPR035963">
    <property type="entry name" value="FERM_2"/>
</dbReference>
<dbReference type="SMART" id="SM00242">
    <property type="entry name" value="MYSc"/>
    <property type="match status" value="1"/>
</dbReference>
<evidence type="ECO:0000256" key="9">
    <source>
        <dbReference type="ARBA" id="ARBA00023175"/>
    </source>
</evidence>
<comment type="subcellular location">
    <subcellularLocation>
        <location evidence="1">Cytoplasm</location>
    </subcellularLocation>
</comment>
<protein>
    <submittedName>
        <fullName evidence="18">Myosin head (Motor domain) domain-containing protein</fullName>
    </submittedName>
</protein>
<dbReference type="GO" id="GO:0003774">
    <property type="term" value="F:cytoskeletal motor activity"/>
    <property type="evidence" value="ECO:0007669"/>
    <property type="project" value="UniProtKB-UniRule"/>
</dbReference>
<dbReference type="Pfam" id="PF00784">
    <property type="entry name" value="MyTH4"/>
    <property type="match status" value="1"/>
</dbReference>
<dbReference type="CDD" id="cd14473">
    <property type="entry name" value="FERM_B-lobe"/>
    <property type="match status" value="2"/>
</dbReference>
<dbReference type="SUPFAM" id="SSF52540">
    <property type="entry name" value="P-loop containing nucleoside triphosphate hydrolases"/>
    <property type="match status" value="1"/>
</dbReference>
<evidence type="ECO:0000256" key="2">
    <source>
        <dbReference type="ARBA" id="ARBA00008314"/>
    </source>
</evidence>
<dbReference type="InterPro" id="IPR019748">
    <property type="entry name" value="FERM_central"/>
</dbReference>
<dbReference type="InterPro" id="IPR001452">
    <property type="entry name" value="SH3_domain"/>
</dbReference>
<dbReference type="InterPro" id="IPR001609">
    <property type="entry name" value="Myosin_head_motor_dom-like"/>
</dbReference>
<dbReference type="PROSITE" id="PS50057">
    <property type="entry name" value="FERM_3"/>
    <property type="match status" value="2"/>
</dbReference>
<dbReference type="InterPro" id="IPR019749">
    <property type="entry name" value="Band_41_domain"/>
</dbReference>
<evidence type="ECO:0000256" key="12">
    <source>
        <dbReference type="PROSITE-ProRule" id="PRU00782"/>
    </source>
</evidence>
<dbReference type="SMART" id="SM00295">
    <property type="entry name" value="B41"/>
    <property type="match status" value="2"/>
</dbReference>
<feature type="domain" description="FERM" evidence="15">
    <location>
        <begin position="1124"/>
        <end position="1440"/>
    </location>
</feature>
<keyword evidence="4" id="KW-0963">Cytoplasm</keyword>
<evidence type="ECO:0000256" key="4">
    <source>
        <dbReference type="ARBA" id="ARBA00022490"/>
    </source>
</evidence>
<name>A0AAD4N8U5_9BILA</name>
<dbReference type="SUPFAM" id="SSF54236">
    <property type="entry name" value="Ubiquitin-like"/>
    <property type="match status" value="1"/>
</dbReference>
<dbReference type="GO" id="GO:0003779">
    <property type="term" value="F:actin binding"/>
    <property type="evidence" value="ECO:0007669"/>
    <property type="project" value="UniProtKB-KW"/>
</dbReference>
<dbReference type="Gene3D" id="3.40.850.10">
    <property type="entry name" value="Kinesin motor domain"/>
    <property type="match status" value="1"/>
</dbReference>
<dbReference type="Pfam" id="PF00612">
    <property type="entry name" value="IQ"/>
    <property type="match status" value="2"/>
</dbReference>
<feature type="domain" description="SH3" evidence="14">
    <location>
        <begin position="1438"/>
        <end position="1504"/>
    </location>
</feature>
<evidence type="ECO:0000256" key="5">
    <source>
        <dbReference type="ARBA" id="ARBA00022737"/>
    </source>
</evidence>
<feature type="binding site" evidence="12">
    <location>
        <begin position="159"/>
        <end position="166"/>
    </location>
    <ligand>
        <name>ATP</name>
        <dbReference type="ChEBI" id="CHEBI:30616"/>
    </ligand>
</feature>
<evidence type="ECO:0000256" key="10">
    <source>
        <dbReference type="ARBA" id="ARBA00023203"/>
    </source>
</evidence>
<dbReference type="SMART" id="SM00139">
    <property type="entry name" value="MyTH4"/>
    <property type="match status" value="1"/>
</dbReference>
<keyword evidence="3 11" id="KW-0728">SH3 domain</keyword>
<evidence type="ECO:0000256" key="3">
    <source>
        <dbReference type="ARBA" id="ARBA00022443"/>
    </source>
</evidence>
<evidence type="ECO:0000259" key="14">
    <source>
        <dbReference type="PROSITE" id="PS50002"/>
    </source>
</evidence>
<dbReference type="GO" id="GO:0005737">
    <property type="term" value="C:cytoplasm"/>
    <property type="evidence" value="ECO:0007669"/>
    <property type="project" value="UniProtKB-SubCell"/>
</dbReference>
<evidence type="ECO:0000259" key="17">
    <source>
        <dbReference type="PROSITE" id="PS51456"/>
    </source>
</evidence>
<evidence type="ECO:0000256" key="8">
    <source>
        <dbReference type="ARBA" id="ARBA00023123"/>
    </source>
</evidence>
<dbReference type="SUPFAM" id="SSF50729">
    <property type="entry name" value="PH domain-like"/>
    <property type="match status" value="1"/>
</dbReference>
<evidence type="ECO:0000256" key="13">
    <source>
        <dbReference type="SAM" id="MobiDB-lite"/>
    </source>
</evidence>
<comment type="caution">
    <text evidence="18">The sequence shown here is derived from an EMBL/GenBank/DDBJ whole genome shotgun (WGS) entry which is preliminary data.</text>
</comment>
<dbReference type="InterPro" id="IPR057130">
    <property type="entry name" value="Myosin_VII_N"/>
</dbReference>